<evidence type="ECO:0000313" key="5">
    <source>
        <dbReference type="Proteomes" id="UP000297396"/>
    </source>
</evidence>
<dbReference type="Pfam" id="PF04972">
    <property type="entry name" value="BON"/>
    <property type="match status" value="2"/>
</dbReference>
<comment type="caution">
    <text evidence="4">The sequence shown here is derived from an EMBL/GenBank/DDBJ whole genome shotgun (WGS) entry which is preliminary data.</text>
</comment>
<evidence type="ECO:0000259" key="3">
    <source>
        <dbReference type="PROSITE" id="PS50914"/>
    </source>
</evidence>
<dbReference type="NCBIfam" id="NF008247">
    <property type="entry name" value="PRK11023.1"/>
    <property type="match status" value="1"/>
</dbReference>
<feature type="signal peptide" evidence="2">
    <location>
        <begin position="1"/>
        <end position="28"/>
    </location>
</feature>
<gene>
    <name evidence="4" type="primary">yraP</name>
    <name evidence="4" type="ORF">E4T80_01185</name>
</gene>
<dbReference type="SMART" id="SM00749">
    <property type="entry name" value="BON"/>
    <property type="match status" value="2"/>
</dbReference>
<protein>
    <submittedName>
        <fullName evidence="4">Divisome-associated lipoprotein YraP</fullName>
    </submittedName>
</protein>
<keyword evidence="1 2" id="KW-0732">Signal</keyword>
<name>A0A4Y9K5T7_9PAST</name>
<feature type="chain" id="PRO_5021197761" evidence="2">
    <location>
        <begin position="29"/>
        <end position="196"/>
    </location>
</feature>
<dbReference type="OrthoDB" id="9783990at2"/>
<dbReference type="InterPro" id="IPR051686">
    <property type="entry name" value="Lipoprotein_DolP"/>
</dbReference>
<dbReference type="RefSeq" id="WP_135054211.1">
    <property type="nucleotide sequence ID" value="NZ_JADGLC010000002.1"/>
</dbReference>
<evidence type="ECO:0000256" key="2">
    <source>
        <dbReference type="SAM" id="SignalP"/>
    </source>
</evidence>
<dbReference type="PANTHER" id="PTHR34606">
    <property type="entry name" value="BON DOMAIN-CONTAINING PROTEIN"/>
    <property type="match status" value="1"/>
</dbReference>
<dbReference type="InterPro" id="IPR014004">
    <property type="entry name" value="Transpt-assoc_nodulatn_dom_bac"/>
</dbReference>
<dbReference type="PROSITE" id="PS50914">
    <property type="entry name" value="BON"/>
    <property type="match status" value="2"/>
</dbReference>
<dbReference type="PROSITE" id="PS51257">
    <property type="entry name" value="PROKAR_LIPOPROTEIN"/>
    <property type="match status" value="1"/>
</dbReference>
<sequence>MSSRLKHFTLIGTLTLCCLFLQGCLATAVVGGAAAAAKVATDPRTAGRQLDDETLEEKVAYQLNKDDQIKEEARINVVSYNGKVLLIGQAPTEMAKETAKSIAAGVEGVSTVYNEIRIGQKIGIGQISQDSWITTKVKSQLLVNSQVKTTEVKVITENGEVFLMGNLSNTQANAAAEVARNVRGVNKVVKVITYVQ</sequence>
<proteinExistence type="predicted"/>
<dbReference type="PANTHER" id="PTHR34606:SF4">
    <property type="entry name" value="OUTER MEMBRANE LIPOPROTEIN DOLP"/>
    <property type="match status" value="1"/>
</dbReference>
<dbReference type="Gene3D" id="3.40.1520.20">
    <property type="match status" value="1"/>
</dbReference>
<dbReference type="Proteomes" id="UP000297396">
    <property type="component" value="Unassembled WGS sequence"/>
</dbReference>
<feature type="domain" description="BON" evidence="3">
    <location>
        <begin position="129"/>
        <end position="196"/>
    </location>
</feature>
<dbReference type="InterPro" id="IPR007055">
    <property type="entry name" value="BON_dom"/>
</dbReference>
<evidence type="ECO:0000256" key="1">
    <source>
        <dbReference type="ARBA" id="ARBA00022729"/>
    </source>
</evidence>
<organism evidence="4 5">
    <name type="scientific">Muribacter muris</name>
    <dbReference type="NCBI Taxonomy" id="67855"/>
    <lineage>
        <taxon>Bacteria</taxon>
        <taxon>Pseudomonadati</taxon>
        <taxon>Pseudomonadota</taxon>
        <taxon>Gammaproteobacteria</taxon>
        <taxon>Pasteurellales</taxon>
        <taxon>Pasteurellaceae</taxon>
        <taxon>Muribacter</taxon>
    </lineage>
</organism>
<reference evidence="4 5" key="1">
    <citation type="submission" date="2019-03" db="EMBL/GenBank/DDBJ databases">
        <title>Diversity of the mouse oral microbiome.</title>
        <authorList>
            <person name="Joseph S."/>
            <person name="Aduse-Opoku J."/>
            <person name="Curtis M."/>
            <person name="Wade W."/>
            <person name="Hashim A."/>
        </authorList>
    </citation>
    <scope>NUCLEOTIDE SEQUENCE [LARGE SCALE GENOMIC DNA]</scope>
    <source>
        <strain evidence="4 5">WT12</strain>
    </source>
</reference>
<dbReference type="EMBL" id="SPPA01000002">
    <property type="protein sequence ID" value="TFV13148.1"/>
    <property type="molecule type" value="Genomic_DNA"/>
</dbReference>
<feature type="domain" description="BON" evidence="3">
    <location>
        <begin position="51"/>
        <end position="120"/>
    </location>
</feature>
<keyword evidence="4" id="KW-0449">Lipoprotein</keyword>
<evidence type="ECO:0000313" key="4">
    <source>
        <dbReference type="EMBL" id="TFV13148.1"/>
    </source>
</evidence>
<dbReference type="AlphaFoldDB" id="A0A4Y9K5T7"/>
<accession>A0A4Y9K5T7</accession>